<comment type="caution">
    <text evidence="2">The sequence shown here is derived from an EMBL/GenBank/DDBJ whole genome shotgun (WGS) entry which is preliminary data.</text>
</comment>
<name>A0A3D3G0H3_ACIRA</name>
<accession>A0A3D3G0H3</accession>
<feature type="compositionally biased region" description="Basic and acidic residues" evidence="1">
    <location>
        <begin position="36"/>
        <end position="50"/>
    </location>
</feature>
<feature type="compositionally biased region" description="Polar residues" evidence="1">
    <location>
        <begin position="60"/>
        <end position="71"/>
    </location>
</feature>
<gene>
    <name evidence="2" type="ORF">DIC32_08330</name>
</gene>
<dbReference type="Proteomes" id="UP000262257">
    <property type="component" value="Unassembled WGS sequence"/>
</dbReference>
<protein>
    <submittedName>
        <fullName evidence="2">Uncharacterized protein</fullName>
    </submittedName>
</protein>
<reference evidence="2 3" key="1">
    <citation type="journal article" date="2018" name="Nat. Biotechnol.">
        <title>A standardized bacterial taxonomy based on genome phylogeny substantially revises the tree of life.</title>
        <authorList>
            <person name="Parks D.H."/>
            <person name="Chuvochina M."/>
            <person name="Waite D.W."/>
            <person name="Rinke C."/>
            <person name="Skarshewski A."/>
            <person name="Chaumeil P.A."/>
            <person name="Hugenholtz P."/>
        </authorList>
    </citation>
    <scope>NUCLEOTIDE SEQUENCE [LARGE SCALE GENOMIC DNA]</scope>
    <source>
        <strain evidence="2">UBA10045</strain>
    </source>
</reference>
<evidence type="ECO:0000313" key="3">
    <source>
        <dbReference type="Proteomes" id="UP000262257"/>
    </source>
</evidence>
<proteinExistence type="predicted"/>
<dbReference type="AlphaFoldDB" id="A0A3D3G0H3"/>
<dbReference type="EMBL" id="DPXL01000104">
    <property type="protein sequence ID" value="HCM31539.1"/>
    <property type="molecule type" value="Genomic_DNA"/>
</dbReference>
<evidence type="ECO:0000313" key="2">
    <source>
        <dbReference type="EMBL" id="HCM31539.1"/>
    </source>
</evidence>
<feature type="region of interest" description="Disordered" evidence="1">
    <location>
        <begin position="36"/>
        <end position="71"/>
    </location>
</feature>
<evidence type="ECO:0000256" key="1">
    <source>
        <dbReference type="SAM" id="MobiDB-lite"/>
    </source>
</evidence>
<organism evidence="2 3">
    <name type="scientific">Acinetobacter radioresistens</name>
    <dbReference type="NCBI Taxonomy" id="40216"/>
    <lineage>
        <taxon>Bacteria</taxon>
        <taxon>Pseudomonadati</taxon>
        <taxon>Pseudomonadota</taxon>
        <taxon>Gammaproteobacteria</taxon>
        <taxon>Moraxellales</taxon>
        <taxon>Moraxellaceae</taxon>
        <taxon>Acinetobacter</taxon>
    </lineage>
</organism>
<sequence>MLPKDLVKPAINYTYPSERAYLDESTSTLANGKVFDETKSGKDYGIKDPDVTEPVDGTESETGNGAGTATP</sequence>